<keyword evidence="13" id="KW-0472">Membrane</keyword>
<dbReference type="OrthoDB" id="9766909at2"/>
<keyword evidence="6" id="KW-0328">Glycosyltransferase</keyword>
<dbReference type="GO" id="GO:0009252">
    <property type="term" value="P:peptidoglycan biosynthetic process"/>
    <property type="evidence" value="ECO:0007669"/>
    <property type="project" value="UniProtKB-UniPathway"/>
</dbReference>
<feature type="region of interest" description="Disordered" evidence="12">
    <location>
        <begin position="531"/>
        <end position="572"/>
    </location>
</feature>
<dbReference type="Pfam" id="PF00905">
    <property type="entry name" value="Transpeptidase"/>
    <property type="match status" value="1"/>
</dbReference>
<reference evidence="17 18" key="1">
    <citation type="submission" date="2017-02" db="EMBL/GenBank/DDBJ databases">
        <authorList>
            <person name="Peterson S.W."/>
        </authorList>
    </citation>
    <scope>NUCLEOTIDE SEQUENCE [LARGE SCALE GENOMIC DNA]</scope>
    <source>
        <strain evidence="17 18">DSM 9653</strain>
    </source>
</reference>
<feature type="domain" description="Penicillin-binding protein transpeptidase" evidence="14">
    <location>
        <begin position="362"/>
        <end position="527"/>
    </location>
</feature>
<name>A0A1T5C0E8_9HYPH</name>
<evidence type="ECO:0000256" key="11">
    <source>
        <dbReference type="ARBA" id="ARBA00049902"/>
    </source>
</evidence>
<evidence type="ECO:0000259" key="14">
    <source>
        <dbReference type="Pfam" id="PF00905"/>
    </source>
</evidence>
<evidence type="ECO:0000256" key="4">
    <source>
        <dbReference type="ARBA" id="ARBA00022645"/>
    </source>
</evidence>
<comment type="catalytic activity">
    <reaction evidence="11">
        <text>[GlcNAc-(1-&gt;4)-Mur2Ac(oyl-L-Ala-gamma-D-Glu-L-Lys-D-Ala-D-Ala)](n)-di-trans,octa-cis-undecaprenyl diphosphate + beta-D-GlcNAc-(1-&gt;4)-Mur2Ac(oyl-L-Ala-gamma-D-Glu-L-Lys-D-Ala-D-Ala)-di-trans,octa-cis-undecaprenyl diphosphate = [GlcNAc-(1-&gt;4)-Mur2Ac(oyl-L-Ala-gamma-D-Glu-L-Lys-D-Ala-D-Ala)](n+1)-di-trans,octa-cis-undecaprenyl diphosphate + di-trans,octa-cis-undecaprenyl diphosphate + H(+)</text>
        <dbReference type="Rhea" id="RHEA:23708"/>
        <dbReference type="Rhea" id="RHEA-COMP:9602"/>
        <dbReference type="Rhea" id="RHEA-COMP:9603"/>
        <dbReference type="ChEBI" id="CHEBI:15378"/>
        <dbReference type="ChEBI" id="CHEBI:58405"/>
        <dbReference type="ChEBI" id="CHEBI:60033"/>
        <dbReference type="ChEBI" id="CHEBI:78435"/>
        <dbReference type="EC" id="2.4.99.28"/>
    </reaction>
</comment>
<dbReference type="Gene3D" id="3.40.710.10">
    <property type="entry name" value="DD-peptidase/beta-lactamase superfamily"/>
    <property type="match status" value="1"/>
</dbReference>
<feature type="region of interest" description="Disordered" evidence="12">
    <location>
        <begin position="1"/>
        <end position="31"/>
    </location>
</feature>
<proteinExistence type="inferred from homology"/>
<evidence type="ECO:0000256" key="2">
    <source>
        <dbReference type="ARBA" id="ARBA00007090"/>
    </source>
</evidence>
<feature type="transmembrane region" description="Helical" evidence="13">
    <location>
        <begin position="65"/>
        <end position="85"/>
    </location>
</feature>
<dbReference type="Pfam" id="PF00912">
    <property type="entry name" value="Transgly"/>
    <property type="match status" value="1"/>
</dbReference>
<keyword evidence="5" id="KW-0645">Protease</keyword>
<gene>
    <name evidence="17" type="ORF">SAMN05660750_01192</name>
</gene>
<dbReference type="InterPro" id="IPR023346">
    <property type="entry name" value="Lysozyme-like_dom_sf"/>
</dbReference>
<dbReference type="AlphaFoldDB" id="A0A1T5C0E8"/>
<evidence type="ECO:0000256" key="1">
    <source>
        <dbReference type="ARBA" id="ARBA00004752"/>
    </source>
</evidence>
<evidence type="ECO:0000256" key="9">
    <source>
        <dbReference type="ARBA" id="ARBA00023268"/>
    </source>
</evidence>
<keyword evidence="13" id="KW-0812">Transmembrane</keyword>
<dbReference type="SUPFAM" id="SSF53955">
    <property type="entry name" value="Lysozyme-like"/>
    <property type="match status" value="1"/>
</dbReference>
<evidence type="ECO:0000259" key="15">
    <source>
        <dbReference type="Pfam" id="PF00912"/>
    </source>
</evidence>
<evidence type="ECO:0000256" key="6">
    <source>
        <dbReference type="ARBA" id="ARBA00022676"/>
    </source>
</evidence>
<dbReference type="Proteomes" id="UP000190130">
    <property type="component" value="Unassembled WGS sequence"/>
</dbReference>
<dbReference type="GO" id="GO:0004180">
    <property type="term" value="F:carboxypeptidase activity"/>
    <property type="evidence" value="ECO:0007669"/>
    <property type="project" value="UniProtKB-KW"/>
</dbReference>
<evidence type="ECO:0000256" key="10">
    <source>
        <dbReference type="ARBA" id="ARBA00044770"/>
    </source>
</evidence>
<keyword evidence="13" id="KW-1133">Transmembrane helix</keyword>
<evidence type="ECO:0000256" key="5">
    <source>
        <dbReference type="ARBA" id="ARBA00022670"/>
    </source>
</evidence>
<dbReference type="GO" id="GO:0008955">
    <property type="term" value="F:peptidoglycan glycosyltransferase activity"/>
    <property type="evidence" value="ECO:0007669"/>
    <property type="project" value="UniProtKB-EC"/>
</dbReference>
<keyword evidence="4" id="KW-0121">Carboxypeptidase</keyword>
<dbReference type="InterPro" id="IPR001460">
    <property type="entry name" value="PCN-bd_Tpept"/>
</dbReference>
<evidence type="ECO:0000256" key="3">
    <source>
        <dbReference type="ARBA" id="ARBA00007739"/>
    </source>
</evidence>
<dbReference type="NCBIfam" id="TIGR02073">
    <property type="entry name" value="PBP_1c"/>
    <property type="match status" value="1"/>
</dbReference>
<dbReference type="RefSeq" id="WP_079591216.1">
    <property type="nucleotide sequence ID" value="NZ_FUYX01000002.1"/>
</dbReference>
<comment type="similarity">
    <text evidence="3">In the N-terminal section; belongs to the glycosyltransferase 51 family.</text>
</comment>
<evidence type="ECO:0000256" key="13">
    <source>
        <dbReference type="SAM" id="Phobius"/>
    </source>
</evidence>
<comment type="similarity">
    <text evidence="2">In the C-terminal section; belongs to the transpeptidase family.</text>
</comment>
<dbReference type="Pfam" id="PF06832">
    <property type="entry name" value="BiPBP_C"/>
    <property type="match status" value="1"/>
</dbReference>
<evidence type="ECO:0000256" key="7">
    <source>
        <dbReference type="ARBA" id="ARBA00022679"/>
    </source>
</evidence>
<evidence type="ECO:0000256" key="8">
    <source>
        <dbReference type="ARBA" id="ARBA00022801"/>
    </source>
</evidence>
<dbReference type="GO" id="GO:0008658">
    <property type="term" value="F:penicillin binding"/>
    <property type="evidence" value="ECO:0007669"/>
    <property type="project" value="InterPro"/>
</dbReference>
<dbReference type="PANTHER" id="PTHR32282">
    <property type="entry name" value="BINDING PROTEIN TRANSPEPTIDASE, PUTATIVE-RELATED"/>
    <property type="match status" value="1"/>
</dbReference>
<sequence>MTQDGRSSAAEPPLPSGERDGVRAGATPGRLPARLHSLIRQRFALPPSPPRGEGKTPRRFRKLKTAASVLAVSAIAATTALALYVRSLPPLDLSAAADRSTVVLDREGKLLRPFLTADGRWKLPVTHDDVDPRYLAMLKAFEDKRFDDHPGIDPLGMLRAAGQMLINGRIVSGGSTLTMQVARLLEPREERTLAAKLRQAVRAVELERRFDKARLLDLYLTLAPFGGNLEGVRAASFAYFGKEPKRLSTAEAALLVALPQSPETRRPDRFAEAARKARERVLARVEQAGLATSDEVAAARNEPIPTTRRPFPSLSPHVAEQAVAEAPAERVQKLALDARLQAALESLARERSLGLAPQVSIAILAVDNETGEVRASVGGVDYFAAERAGSLDLTRALRSPGSALKPFIYALAFDNGIAHPETMLEDRPARYGIYIPENFDMTFQGMVSARKALQLSLNVPAVELLSALGPQRFVSRLRDAGVAIALPKEGGAPGLAVGLGGLGITLQDLTRAYVGLARGGEMLPLRFRPTPVPVLSPHPEKPRSGVSKDAPERPQASFETRSASAPQDEGSHGYPRLVDPVAAWYVADTLLGAPPPLNAVPGRIAYKTGTSYGYRDAWAVGFDRRHTVGVWVGRADNGAVPGLVGRAVAAPILFDAFARLGIDPRPFPQPADAIVASTGHLPPPLRHLRQDVPKTVMAMTTPALKLAFPPDGARIDLSAAALDGRGQLNLKAAGGSPPYTWLVDGAPVTEPQRRRETQWLPPGKGFMRISVIDATGASESVSVRLQ</sequence>
<evidence type="ECO:0000313" key="18">
    <source>
        <dbReference type="Proteomes" id="UP000190130"/>
    </source>
</evidence>
<dbReference type="PANTHER" id="PTHR32282:SF15">
    <property type="entry name" value="PENICILLIN-BINDING PROTEIN 1C"/>
    <property type="match status" value="1"/>
</dbReference>
<dbReference type="EMBL" id="FUYX01000002">
    <property type="protein sequence ID" value="SKB52855.1"/>
    <property type="molecule type" value="Genomic_DNA"/>
</dbReference>
<evidence type="ECO:0000313" key="17">
    <source>
        <dbReference type="EMBL" id="SKB52855.1"/>
    </source>
</evidence>
<dbReference type="EC" id="2.4.99.28" evidence="10"/>
<dbReference type="InterPro" id="IPR012338">
    <property type="entry name" value="Beta-lactam/transpept-like"/>
</dbReference>
<dbReference type="InterPro" id="IPR001264">
    <property type="entry name" value="Glyco_trans_51"/>
</dbReference>
<dbReference type="UniPathway" id="UPA00219"/>
<dbReference type="InterPro" id="IPR036950">
    <property type="entry name" value="PBP_transglycosylase"/>
</dbReference>
<keyword evidence="8" id="KW-0378">Hydrolase</keyword>
<dbReference type="InterPro" id="IPR009647">
    <property type="entry name" value="PBP_C"/>
</dbReference>
<feature type="domain" description="Penicillin-binding C-terminal" evidence="16">
    <location>
        <begin position="698"/>
        <end position="782"/>
    </location>
</feature>
<protein>
    <recommendedName>
        <fullName evidence="10">peptidoglycan glycosyltransferase</fullName>
        <ecNumber evidence="10">2.4.99.28</ecNumber>
    </recommendedName>
</protein>
<keyword evidence="9" id="KW-0511">Multifunctional enzyme</keyword>
<feature type="domain" description="Glycosyl transferase family 51" evidence="15">
    <location>
        <begin position="118"/>
        <end position="285"/>
    </location>
</feature>
<evidence type="ECO:0000259" key="16">
    <source>
        <dbReference type="Pfam" id="PF06832"/>
    </source>
</evidence>
<dbReference type="SUPFAM" id="SSF56601">
    <property type="entry name" value="beta-lactamase/transpeptidase-like"/>
    <property type="match status" value="1"/>
</dbReference>
<dbReference type="InterPro" id="IPR050396">
    <property type="entry name" value="Glycosyltr_51/Transpeptidase"/>
</dbReference>
<dbReference type="InterPro" id="IPR011815">
    <property type="entry name" value="PBP_1c"/>
</dbReference>
<evidence type="ECO:0000256" key="12">
    <source>
        <dbReference type="SAM" id="MobiDB-lite"/>
    </source>
</evidence>
<dbReference type="GO" id="GO:0030288">
    <property type="term" value="C:outer membrane-bounded periplasmic space"/>
    <property type="evidence" value="ECO:0007669"/>
    <property type="project" value="TreeGrafter"/>
</dbReference>
<dbReference type="GO" id="GO:0006508">
    <property type="term" value="P:proteolysis"/>
    <property type="evidence" value="ECO:0007669"/>
    <property type="project" value="UniProtKB-KW"/>
</dbReference>
<dbReference type="Gene3D" id="1.10.3810.10">
    <property type="entry name" value="Biosynthetic peptidoglycan transglycosylase-like"/>
    <property type="match status" value="1"/>
</dbReference>
<keyword evidence="7" id="KW-0808">Transferase</keyword>
<comment type="pathway">
    <text evidence="1">Cell wall biogenesis; peptidoglycan biosynthesis.</text>
</comment>
<accession>A0A1T5C0E8</accession>
<organism evidence="17 18">
    <name type="scientific">Bosea thiooxidans</name>
    <dbReference type="NCBI Taxonomy" id="53254"/>
    <lineage>
        <taxon>Bacteria</taxon>
        <taxon>Pseudomonadati</taxon>
        <taxon>Pseudomonadota</taxon>
        <taxon>Alphaproteobacteria</taxon>
        <taxon>Hyphomicrobiales</taxon>
        <taxon>Boseaceae</taxon>
        <taxon>Bosea</taxon>
    </lineage>
</organism>